<reference evidence="3" key="1">
    <citation type="journal article" date="2019" name="Int. J. Syst. Evol. Microbiol.">
        <title>The Global Catalogue of Microorganisms (GCM) 10K type strain sequencing project: providing services to taxonomists for standard genome sequencing and annotation.</title>
        <authorList>
            <consortium name="The Broad Institute Genomics Platform"/>
            <consortium name="The Broad Institute Genome Sequencing Center for Infectious Disease"/>
            <person name="Wu L."/>
            <person name="Ma J."/>
        </authorList>
    </citation>
    <scope>NUCLEOTIDE SEQUENCE [LARGE SCALE GENOMIC DNA]</scope>
    <source>
        <strain evidence="3">JCM 17656</strain>
    </source>
</reference>
<feature type="region of interest" description="Disordered" evidence="1">
    <location>
        <begin position="67"/>
        <end position="90"/>
    </location>
</feature>
<sequence>MDYLSARYSVQPAEYGATDIPVGFLVVLDLTPKTRKALLHQCLSVTEVPPAETGGRPHAVITVRVQGNTRSPSYSSTPAAYRQRIRTAQA</sequence>
<dbReference type="EMBL" id="BAABCE010000005">
    <property type="protein sequence ID" value="GAA3543601.1"/>
    <property type="molecule type" value="Genomic_DNA"/>
</dbReference>
<gene>
    <name evidence="2" type="ORF">GCM10022295_26840</name>
</gene>
<proteinExistence type="predicted"/>
<evidence type="ECO:0000256" key="1">
    <source>
        <dbReference type="SAM" id="MobiDB-lite"/>
    </source>
</evidence>
<keyword evidence="3" id="KW-1185">Reference proteome</keyword>
<name>A0ABP6W007_9ACTN</name>
<organism evidence="2 3">
    <name type="scientific">Streptomyces osmaniensis</name>
    <dbReference type="NCBI Taxonomy" id="593134"/>
    <lineage>
        <taxon>Bacteria</taxon>
        <taxon>Bacillati</taxon>
        <taxon>Actinomycetota</taxon>
        <taxon>Actinomycetes</taxon>
        <taxon>Kitasatosporales</taxon>
        <taxon>Streptomycetaceae</taxon>
        <taxon>Streptomyces</taxon>
    </lineage>
</organism>
<comment type="caution">
    <text evidence="2">The sequence shown here is derived from an EMBL/GenBank/DDBJ whole genome shotgun (WGS) entry which is preliminary data.</text>
</comment>
<protein>
    <submittedName>
        <fullName evidence="2">Uncharacterized protein</fullName>
    </submittedName>
</protein>
<evidence type="ECO:0000313" key="3">
    <source>
        <dbReference type="Proteomes" id="UP001500707"/>
    </source>
</evidence>
<feature type="compositionally biased region" description="Polar residues" evidence="1">
    <location>
        <begin position="67"/>
        <end position="78"/>
    </location>
</feature>
<accession>A0ABP6W007</accession>
<dbReference type="Proteomes" id="UP001500707">
    <property type="component" value="Unassembled WGS sequence"/>
</dbReference>
<evidence type="ECO:0000313" key="2">
    <source>
        <dbReference type="EMBL" id="GAA3543601.1"/>
    </source>
</evidence>